<accession>A0A8D2ZTW9</accession>
<dbReference type="GeneTree" id="ENSGT00390000018868"/>
<dbReference type="Ensembl" id="ENSSMAT00000007652.2">
    <property type="protein sequence ID" value="ENSSMAP00000007555.1"/>
    <property type="gene ID" value="ENSSMAG00000004609.2"/>
</dbReference>
<feature type="region of interest" description="Disordered" evidence="1">
    <location>
        <begin position="180"/>
        <end position="234"/>
    </location>
</feature>
<protein>
    <submittedName>
        <fullName evidence="2">Polymerase (DNA-directed), delta interacting protein 3</fullName>
    </submittedName>
</protein>
<organism evidence="2 3">
    <name type="scientific">Scophthalmus maximus</name>
    <name type="common">Turbot</name>
    <name type="synonym">Psetta maxima</name>
    <dbReference type="NCBI Taxonomy" id="52904"/>
    <lineage>
        <taxon>Eukaryota</taxon>
        <taxon>Metazoa</taxon>
        <taxon>Chordata</taxon>
        <taxon>Craniata</taxon>
        <taxon>Vertebrata</taxon>
        <taxon>Euteleostomi</taxon>
        <taxon>Actinopterygii</taxon>
        <taxon>Neopterygii</taxon>
        <taxon>Teleostei</taxon>
        <taxon>Neoteleostei</taxon>
        <taxon>Acanthomorphata</taxon>
        <taxon>Carangaria</taxon>
        <taxon>Pleuronectiformes</taxon>
        <taxon>Pleuronectoidei</taxon>
        <taxon>Scophthalmidae</taxon>
        <taxon>Scophthalmus</taxon>
    </lineage>
</organism>
<feature type="compositionally biased region" description="Gly residues" evidence="1">
    <location>
        <begin position="28"/>
        <end position="37"/>
    </location>
</feature>
<evidence type="ECO:0000313" key="3">
    <source>
        <dbReference type="Proteomes" id="UP000694558"/>
    </source>
</evidence>
<dbReference type="AlphaFoldDB" id="A0A8D2ZTW9"/>
<reference evidence="2" key="2">
    <citation type="submission" date="2025-08" db="UniProtKB">
        <authorList>
            <consortium name="Ensembl"/>
        </authorList>
    </citation>
    <scope>IDENTIFICATION</scope>
</reference>
<reference evidence="2" key="1">
    <citation type="submission" date="2023-05" db="EMBL/GenBank/DDBJ databases">
        <title>High-quality long-read genome of Scophthalmus maximus.</title>
        <authorList>
            <person name="Lien S."/>
            <person name="Martinez P."/>
        </authorList>
    </citation>
    <scope>NUCLEOTIDE SEQUENCE [LARGE SCALE GENOMIC DNA]</scope>
</reference>
<feature type="region of interest" description="Disordered" evidence="1">
    <location>
        <begin position="23"/>
        <end position="42"/>
    </location>
</feature>
<evidence type="ECO:0000313" key="2">
    <source>
        <dbReference type="Ensembl" id="ENSSMAP00000007555.1"/>
    </source>
</evidence>
<name>A0A8D2ZTW9_SCOMX</name>
<proteinExistence type="predicted"/>
<dbReference type="Proteomes" id="UP000694558">
    <property type="component" value="Chromosome 19"/>
</dbReference>
<evidence type="ECO:0000256" key="1">
    <source>
        <dbReference type="SAM" id="MobiDB-lite"/>
    </source>
</evidence>
<feature type="compositionally biased region" description="Low complexity" evidence="1">
    <location>
        <begin position="190"/>
        <end position="208"/>
    </location>
</feature>
<sequence length="269" mass="29099">MADVSLDEVIRRRGINLKASAKRPTFGWGAGGPGGTAGTSKSFDARQKIGVNDVRQRLGGGTVKDAREKLAQKDARFKIRGRGGGGGGVQDARQMINSRKQGPNPFGHTLVPNNKRMMDARDRLSLKRSIGGTQTAAAPPMKITKTIQVWWKSVAFFVKNLCHSLLVYSPITKVVKNDAYTAPRPPVPVAPTRSNSSMATARSSAAASQPISRSLKQSTAETSTTAPTPPQVRQHKRYTSYHFPLATVGQNALLFSSHPFTFPLVARDH</sequence>